<gene>
    <name evidence="2" type="ORF">M422DRAFT_30019</name>
</gene>
<reference evidence="2 3" key="1">
    <citation type="submission" date="2014-06" db="EMBL/GenBank/DDBJ databases">
        <title>Evolutionary Origins and Diversification of the Mycorrhizal Mutualists.</title>
        <authorList>
            <consortium name="DOE Joint Genome Institute"/>
            <consortium name="Mycorrhizal Genomics Consortium"/>
            <person name="Kohler A."/>
            <person name="Kuo A."/>
            <person name="Nagy L.G."/>
            <person name="Floudas D."/>
            <person name="Copeland A."/>
            <person name="Barry K.W."/>
            <person name="Cichocki N."/>
            <person name="Veneault-Fourrey C."/>
            <person name="LaButti K."/>
            <person name="Lindquist E.A."/>
            <person name="Lipzen A."/>
            <person name="Lundell T."/>
            <person name="Morin E."/>
            <person name="Murat C."/>
            <person name="Riley R."/>
            <person name="Ohm R."/>
            <person name="Sun H."/>
            <person name="Tunlid A."/>
            <person name="Henrissat B."/>
            <person name="Grigoriev I.V."/>
            <person name="Hibbett D.S."/>
            <person name="Martin F."/>
        </authorList>
    </citation>
    <scope>NUCLEOTIDE SEQUENCE [LARGE SCALE GENOMIC DNA]</scope>
    <source>
        <strain evidence="2 3">SS14</strain>
    </source>
</reference>
<name>A0A0C9VDN5_SPHS4</name>
<dbReference type="Proteomes" id="UP000054279">
    <property type="component" value="Unassembled WGS sequence"/>
</dbReference>
<dbReference type="HOGENOM" id="CLU_683644_0_0_1"/>
<proteinExistence type="predicted"/>
<organism evidence="2 3">
    <name type="scientific">Sphaerobolus stellatus (strain SS14)</name>
    <dbReference type="NCBI Taxonomy" id="990650"/>
    <lineage>
        <taxon>Eukaryota</taxon>
        <taxon>Fungi</taxon>
        <taxon>Dikarya</taxon>
        <taxon>Basidiomycota</taxon>
        <taxon>Agaricomycotina</taxon>
        <taxon>Agaricomycetes</taxon>
        <taxon>Phallomycetidae</taxon>
        <taxon>Geastrales</taxon>
        <taxon>Sphaerobolaceae</taxon>
        <taxon>Sphaerobolus</taxon>
    </lineage>
</organism>
<dbReference type="AlphaFoldDB" id="A0A0C9VDN5"/>
<feature type="region of interest" description="Disordered" evidence="1">
    <location>
        <begin position="82"/>
        <end position="120"/>
    </location>
</feature>
<evidence type="ECO:0000313" key="2">
    <source>
        <dbReference type="EMBL" id="KIJ45169.1"/>
    </source>
</evidence>
<evidence type="ECO:0000256" key="1">
    <source>
        <dbReference type="SAM" id="MobiDB-lite"/>
    </source>
</evidence>
<dbReference type="OrthoDB" id="3255427at2759"/>
<dbReference type="EMBL" id="KN837113">
    <property type="protein sequence ID" value="KIJ45169.1"/>
    <property type="molecule type" value="Genomic_DNA"/>
</dbReference>
<dbReference type="PANTHER" id="PTHR38696:SF1">
    <property type="entry name" value="MEDIATOR OF RNA POLYMERASE II TRANSCRIPTION SUBUNIT 13"/>
    <property type="match status" value="1"/>
</dbReference>
<accession>A0A0C9VDN5</accession>
<keyword evidence="3" id="KW-1185">Reference proteome</keyword>
<evidence type="ECO:0000313" key="3">
    <source>
        <dbReference type="Proteomes" id="UP000054279"/>
    </source>
</evidence>
<dbReference type="PANTHER" id="PTHR38696">
    <property type="entry name" value="MEDIATOR OF RNA POLYMERASE II TRANSCRIPTION SUBUNIT 13"/>
    <property type="match status" value="1"/>
</dbReference>
<sequence length="403" mass="45113">MSQYPNGYYGPTNYAARKKERNNNNVAASGASYTNPYAYYNTPTAGYFDHAGVAAAALPPTTPVIPPARTTPYDYEYATAPYPPRYRRPSDPGPQNYEPKTSITTTRRGKAARTSEDIPGRSRTTAIAALPTTFRPARSARNLPRALSPDFMFVSLSSHDVLRICNLEPGSELEYDIDNLLRTHWRSGPAGHPEFRDGEWTVSLGGDVWTANGLHGIRARRLILHLFVILRQAGLGYLTTISTSHPFKAPRLVFTTITREDNPTYFMISFSMNHRTVHIIDAPADLGKTLSKILAAKPLPPKPSESDYYKGSQTAVTQEHKGVLEITTEIGTRGDLELMMSGVLKIISSTGWAFEASVPFGKCGLFGYKGRREVWMFRRTHEPEDSRYTEFEPPYPEERYYGR</sequence>
<protein>
    <submittedName>
        <fullName evidence="2">Uncharacterized protein</fullName>
    </submittedName>
</protein>